<feature type="chain" id="PRO_5046341454" description="Apple domain-containing protein" evidence="1">
    <location>
        <begin position="21"/>
        <end position="234"/>
    </location>
</feature>
<feature type="domain" description="Apple" evidence="2">
    <location>
        <begin position="151"/>
        <end position="227"/>
    </location>
</feature>
<dbReference type="Pfam" id="PF00024">
    <property type="entry name" value="PAN_1"/>
    <property type="match status" value="1"/>
</dbReference>
<dbReference type="EMBL" id="JAZAVJ010000027">
    <property type="protein sequence ID" value="KAK7420796.1"/>
    <property type="molecule type" value="Genomic_DNA"/>
</dbReference>
<reference evidence="3 4" key="1">
    <citation type="journal article" date="2025" name="Microbiol. Resour. Announc.">
        <title>Draft genome sequences for Neonectria magnoliae and Neonectria punicea, canker pathogens of Liriodendron tulipifera and Acer saccharum in West Virginia.</title>
        <authorList>
            <person name="Petronek H.M."/>
            <person name="Kasson M.T."/>
            <person name="Metheny A.M."/>
            <person name="Stauder C.M."/>
            <person name="Lovett B."/>
            <person name="Lynch S.C."/>
            <person name="Garnas J.R."/>
            <person name="Kasson L.R."/>
            <person name="Stajich J.E."/>
        </authorList>
    </citation>
    <scope>NUCLEOTIDE SEQUENCE [LARGE SCALE GENOMIC DNA]</scope>
    <source>
        <strain evidence="3 4">NRRL 64653</strain>
    </source>
</reference>
<keyword evidence="4" id="KW-1185">Reference proteome</keyword>
<dbReference type="Proteomes" id="UP001498476">
    <property type="component" value="Unassembled WGS sequence"/>
</dbReference>
<proteinExistence type="predicted"/>
<feature type="signal peptide" evidence="1">
    <location>
        <begin position="1"/>
        <end position="20"/>
    </location>
</feature>
<keyword evidence="1" id="KW-0732">Signal</keyword>
<evidence type="ECO:0000313" key="3">
    <source>
        <dbReference type="EMBL" id="KAK7420796.1"/>
    </source>
</evidence>
<organism evidence="3 4">
    <name type="scientific">Neonectria punicea</name>
    <dbReference type="NCBI Taxonomy" id="979145"/>
    <lineage>
        <taxon>Eukaryota</taxon>
        <taxon>Fungi</taxon>
        <taxon>Dikarya</taxon>
        <taxon>Ascomycota</taxon>
        <taxon>Pezizomycotina</taxon>
        <taxon>Sordariomycetes</taxon>
        <taxon>Hypocreomycetidae</taxon>
        <taxon>Hypocreales</taxon>
        <taxon>Nectriaceae</taxon>
        <taxon>Neonectria</taxon>
    </lineage>
</organism>
<dbReference type="SUPFAM" id="SSF57414">
    <property type="entry name" value="Hairpin loop containing domain-like"/>
    <property type="match status" value="2"/>
</dbReference>
<name>A0ABR1HJS4_9HYPO</name>
<dbReference type="Gene3D" id="3.50.4.10">
    <property type="entry name" value="Hepatocyte Growth Factor"/>
    <property type="match status" value="1"/>
</dbReference>
<evidence type="ECO:0000256" key="1">
    <source>
        <dbReference type="SAM" id="SignalP"/>
    </source>
</evidence>
<dbReference type="InterPro" id="IPR003609">
    <property type="entry name" value="Pan_app"/>
</dbReference>
<evidence type="ECO:0000313" key="4">
    <source>
        <dbReference type="Proteomes" id="UP001498476"/>
    </source>
</evidence>
<comment type="caution">
    <text evidence="3">The sequence shown here is derived from an EMBL/GenBank/DDBJ whole genome shotgun (WGS) entry which is preliminary data.</text>
</comment>
<accession>A0ABR1HJS4</accession>
<sequence>MELIKTLALLAGLAFMGITASPCSLDPSHTTSDTPTTTTALPPNTTCSMEGRRQGLSGLKPLGTYVGSKSPTECFQICSNENHAARCVSFTYTPNTKTCVFWDIPVRVGGTAIPGTGVFFWDIACWADEPTCTETATPSAPTDCLPSDTICEKEGTYPDYDEFATYRGSSSASQCWDICSSSQYAPRCKSFLYGIYTETCFFYDLPASDVWTPIVEESFIYYWDKLCWANTGPC</sequence>
<gene>
    <name evidence="3" type="ORF">QQX98_002600</name>
</gene>
<evidence type="ECO:0000259" key="2">
    <source>
        <dbReference type="PROSITE" id="PS50948"/>
    </source>
</evidence>
<protein>
    <recommendedName>
        <fullName evidence="2">Apple domain-containing protein</fullName>
    </recommendedName>
</protein>
<dbReference type="PROSITE" id="PS50948">
    <property type="entry name" value="PAN"/>
    <property type="match status" value="2"/>
</dbReference>
<feature type="domain" description="Apple" evidence="2">
    <location>
        <begin position="47"/>
        <end position="125"/>
    </location>
</feature>